<dbReference type="EMBL" id="AQFT01000160">
    <property type="protein sequence ID" value="EMZ19614.1"/>
    <property type="molecule type" value="Genomic_DNA"/>
</dbReference>
<sequence length="62" mass="6816">MKKLLGKKMSTEAGTLVSYSCGCMCFAVCSCENTTYSYATVDYAQKYANNAQNDSKLLVVHM</sequence>
<gene>
    <name evidence="1" type="ORF">C823_05439</name>
</gene>
<name>N2A5F8_9FIRM</name>
<comment type="caution">
    <text evidence="1">The sequence shown here is derived from an EMBL/GenBank/DDBJ whole genome shotgun (WGS) entry which is preliminary data.</text>
</comment>
<protein>
    <submittedName>
        <fullName evidence="1">Uncharacterized protein</fullName>
    </submittedName>
</protein>
<keyword evidence="2" id="KW-1185">Reference proteome</keyword>
<dbReference type="PROSITE" id="PS51257">
    <property type="entry name" value="PROKAR_LIPOPROTEIN"/>
    <property type="match status" value="1"/>
</dbReference>
<accession>N2A5F8</accession>
<dbReference type="AlphaFoldDB" id="N2A5F8"/>
<evidence type="ECO:0000313" key="1">
    <source>
        <dbReference type="EMBL" id="EMZ19614.1"/>
    </source>
</evidence>
<proteinExistence type="predicted"/>
<evidence type="ECO:0000313" key="2">
    <source>
        <dbReference type="Proteomes" id="UP000012589"/>
    </source>
</evidence>
<dbReference type="Proteomes" id="UP000012589">
    <property type="component" value="Unassembled WGS sequence"/>
</dbReference>
<organism evidence="1 2">
    <name type="scientific">Eubacterium plexicaudatum ASF492</name>
    <dbReference type="NCBI Taxonomy" id="1235802"/>
    <lineage>
        <taxon>Bacteria</taxon>
        <taxon>Bacillati</taxon>
        <taxon>Bacillota</taxon>
        <taxon>Clostridia</taxon>
        <taxon>Eubacteriales</taxon>
        <taxon>Eubacteriaceae</taxon>
        <taxon>Eubacterium</taxon>
    </lineage>
</organism>
<dbReference type="STRING" id="1235802.C823_05439"/>
<dbReference type="HOGENOM" id="CLU_2897470_0_0_9"/>
<reference evidence="1 2" key="1">
    <citation type="journal article" date="2014" name="Genome Announc.">
        <title>Draft genome sequences of the altered schaedler flora, a defined bacterial community from gnotobiotic mice.</title>
        <authorList>
            <person name="Wannemuehler M.J."/>
            <person name="Overstreet A.M."/>
            <person name="Ward D.V."/>
            <person name="Phillips G.J."/>
        </authorList>
    </citation>
    <scope>NUCLEOTIDE SEQUENCE [LARGE SCALE GENOMIC DNA]</scope>
    <source>
        <strain evidence="1 2">ASF492</strain>
    </source>
</reference>